<reference evidence="13" key="3">
    <citation type="journal article" date="2018" name="BMC Genomics">
        <title>Whole genome sequencing and function prediction of 133 gut anaerobes isolated from chicken caecum in pure cultures.</title>
        <authorList>
            <person name="Medvecky M."/>
            <person name="Cejkova D."/>
            <person name="Polansky O."/>
            <person name="Karasova D."/>
            <person name="Kubasova T."/>
            <person name="Cizek A."/>
            <person name="Rychlik I."/>
        </authorList>
    </citation>
    <scope>NUCLEOTIDE SEQUENCE</scope>
    <source>
        <strain evidence="13">An109</strain>
    </source>
</reference>
<dbReference type="Proteomes" id="UP000196036">
    <property type="component" value="Unassembled WGS sequence"/>
</dbReference>
<dbReference type="Proteomes" id="UP000471447">
    <property type="component" value="Unassembled WGS sequence"/>
</dbReference>
<evidence type="ECO:0000313" key="16">
    <source>
        <dbReference type="Proteomes" id="UP000183040"/>
    </source>
</evidence>
<evidence type="ECO:0000313" key="7">
    <source>
        <dbReference type="EMBL" id="HJG11185.1"/>
    </source>
</evidence>
<keyword evidence="2" id="KW-1277">Toxin-antitoxin system</keyword>
<dbReference type="GO" id="GO:0016787">
    <property type="term" value="F:hydrolase activity"/>
    <property type="evidence" value="ECO:0007669"/>
    <property type="project" value="UniProtKB-KW"/>
</dbReference>
<evidence type="ECO:0000256" key="4">
    <source>
        <dbReference type="ARBA" id="ARBA00022741"/>
    </source>
</evidence>
<evidence type="ECO:0000313" key="8">
    <source>
        <dbReference type="EMBL" id="KAB6141256.1"/>
    </source>
</evidence>
<dbReference type="GO" id="GO:0110001">
    <property type="term" value="C:toxin-antitoxin complex"/>
    <property type="evidence" value="ECO:0007669"/>
    <property type="project" value="InterPro"/>
</dbReference>
<dbReference type="EMBL" id="NFLW01000002">
    <property type="protein sequence ID" value="OUQ73857.1"/>
    <property type="molecule type" value="Genomic_DNA"/>
</dbReference>
<dbReference type="Gene3D" id="1.20.120.580">
    <property type="entry name" value="bsu32300-like"/>
    <property type="match status" value="1"/>
</dbReference>
<reference evidence="7" key="5">
    <citation type="journal article" date="2021" name="PeerJ">
        <title>Extensive microbial diversity within the chicken gut microbiome revealed by metagenomics and culture.</title>
        <authorList>
            <person name="Gilroy R."/>
            <person name="Ravi A."/>
            <person name="Getino M."/>
            <person name="Pursley I."/>
            <person name="Horton D.L."/>
            <person name="Alikhan N.F."/>
            <person name="Baker D."/>
            <person name="Gharbi K."/>
            <person name="Hall N."/>
            <person name="Watson M."/>
            <person name="Adriaenssens E.M."/>
            <person name="Foster-Nyarko E."/>
            <person name="Jarju S."/>
            <person name="Secka A."/>
            <person name="Antonio M."/>
            <person name="Oren A."/>
            <person name="Chaudhuri R.R."/>
            <person name="La Ragione R."/>
            <person name="Hildebrand F."/>
            <person name="Pallen M.J."/>
        </authorList>
    </citation>
    <scope>NUCLEOTIDE SEQUENCE</scope>
    <source>
        <strain evidence="7">CHK154-13316</strain>
    </source>
</reference>
<dbReference type="EMBL" id="DYVL01000060">
    <property type="protein sequence ID" value="HJG11185.1"/>
    <property type="molecule type" value="Genomic_DNA"/>
</dbReference>
<evidence type="ECO:0000256" key="5">
    <source>
        <dbReference type="ARBA" id="ARBA00022801"/>
    </source>
</evidence>
<dbReference type="Proteomes" id="UP000183766">
    <property type="component" value="Unassembled WGS sequence"/>
</dbReference>
<evidence type="ECO:0000313" key="14">
    <source>
        <dbReference type="EMBL" id="SEA71786.1"/>
    </source>
</evidence>
<proteinExistence type="inferred from homology"/>
<evidence type="ECO:0000256" key="3">
    <source>
        <dbReference type="ARBA" id="ARBA00022722"/>
    </source>
</evidence>
<reference evidence="11" key="7">
    <citation type="submission" date="2023-08" db="EMBL/GenBank/DDBJ databases">
        <title>Mucin Metabolism Genes Underlie the Key Renovations of Bacteroides xylanisolvens Genomes in Captive Great Apes.</title>
        <authorList>
            <person name="Nishida A.H."/>
        </authorList>
    </citation>
    <scope>NUCLEOTIDE SEQUENCE</scope>
    <source>
        <strain evidence="12">P13.H9</strain>
        <strain evidence="11">P19.10B</strain>
    </source>
</reference>
<evidence type="ECO:0000313" key="21">
    <source>
        <dbReference type="Proteomes" id="UP000487596"/>
    </source>
</evidence>
<evidence type="ECO:0000313" key="20">
    <source>
        <dbReference type="Proteomes" id="UP000471447"/>
    </source>
</evidence>
<dbReference type="Proteomes" id="UP001198461">
    <property type="component" value="Unassembled WGS sequence"/>
</dbReference>
<dbReference type="Pfam" id="PF01934">
    <property type="entry name" value="HepT-like"/>
    <property type="match status" value="1"/>
</dbReference>
<keyword evidence="5" id="KW-0378">Hydrolase</keyword>
<reference evidence="19 20" key="4">
    <citation type="journal article" date="2019" name="Nat. Med.">
        <title>A library of human gut bacterial isolates paired with longitudinal multiomics data enables mechanistic microbiome research.</title>
        <authorList>
            <person name="Poyet M."/>
            <person name="Groussin M."/>
            <person name="Gibbons S.M."/>
            <person name="Avila-Pacheco J."/>
            <person name="Jiang X."/>
            <person name="Kearney S.M."/>
            <person name="Perrotta A.R."/>
            <person name="Berdy B."/>
            <person name="Zhao S."/>
            <person name="Lieberman T.D."/>
            <person name="Swanson P.K."/>
            <person name="Smith M."/>
            <person name="Roesemann S."/>
            <person name="Alexander J.E."/>
            <person name="Rich S.A."/>
            <person name="Livny J."/>
            <person name="Vlamakis H."/>
            <person name="Clish C."/>
            <person name="Bullock K."/>
            <person name="Deik A."/>
            <person name="Scott J."/>
            <person name="Pierce K.A."/>
            <person name="Xavier R.J."/>
            <person name="Alm E.J."/>
        </authorList>
    </citation>
    <scope>NUCLEOTIDE SEQUENCE [LARGE SCALE GENOMIC DNA]</scope>
    <source>
        <strain evidence="9 19">BIOML-A16</strain>
        <strain evidence="8 21">BIOML-A62</strain>
        <strain evidence="10 20">BIOML-A7</strain>
    </source>
</reference>
<dbReference type="AlphaFoldDB" id="A0A1I4PKC7"/>
<keyword evidence="1" id="KW-0597">Phosphoprotein</keyword>
<dbReference type="InterPro" id="IPR037038">
    <property type="entry name" value="HepT-like_sf"/>
</dbReference>
<dbReference type="RefSeq" id="WP_004313488.1">
    <property type="nucleotide sequence ID" value="NZ_CABKPA010000035.1"/>
</dbReference>
<dbReference type="PANTHER" id="PTHR34139">
    <property type="entry name" value="UPF0331 PROTEIN MJ0127"/>
    <property type="match status" value="1"/>
</dbReference>
<dbReference type="EMBL" id="JAIWYE010000018">
    <property type="protein sequence ID" value="MCA4703884.1"/>
    <property type="molecule type" value="Genomic_DNA"/>
</dbReference>
<dbReference type="PANTHER" id="PTHR34139:SF1">
    <property type="entry name" value="RNASE MJ1380-RELATED"/>
    <property type="match status" value="1"/>
</dbReference>
<evidence type="ECO:0000313" key="15">
    <source>
        <dbReference type="EMBL" id="SFM28010.1"/>
    </source>
</evidence>
<evidence type="ECO:0000313" key="19">
    <source>
        <dbReference type="Proteomes" id="UP000438288"/>
    </source>
</evidence>
<protein>
    <submittedName>
        <fullName evidence="13">Antitoxin</fullName>
    </submittedName>
    <submittedName>
        <fullName evidence="7">DUF86 domain-containing protein</fullName>
    </submittedName>
    <submittedName>
        <fullName evidence="15">Uncharacterized conserved protein, contains HEPN domain</fullName>
    </submittedName>
</protein>
<reference evidence="16 17" key="1">
    <citation type="submission" date="2016-10" db="EMBL/GenBank/DDBJ databases">
        <authorList>
            <person name="de Groot N.N."/>
        </authorList>
    </citation>
    <scope>NUCLEOTIDE SEQUENCE [LARGE SCALE GENOMIC DNA]</scope>
    <source>
        <strain evidence="15 17">NLAE-zl-C202</strain>
        <strain evidence="14 16">NLAE-zl-G339</strain>
    </source>
</reference>
<dbReference type="Proteomes" id="UP000183040">
    <property type="component" value="Unassembled WGS sequence"/>
</dbReference>
<keyword evidence="3" id="KW-0540">Nuclease</keyword>
<dbReference type="EMBL" id="JAIWWW010000017">
    <property type="protein sequence ID" value="MCA4523167.1"/>
    <property type="molecule type" value="Genomic_DNA"/>
</dbReference>
<dbReference type="InterPro" id="IPR008201">
    <property type="entry name" value="HepT-like"/>
</dbReference>
<sequence>MRSISKEKIVGMLHFVEEQSSFIERTTKHLNSYHDFLISDSAMVLFNSTCMCLQTIGETVRQIDNLTEEALLVENYKEIPWKRIIGLRNILSHEYAAIDPEAIFNTIKIGIPPLLATINSIIADIENGKHNSLF</sequence>
<evidence type="ECO:0000313" key="9">
    <source>
        <dbReference type="EMBL" id="KAB6338768.1"/>
    </source>
</evidence>
<gene>
    <name evidence="13" type="ORF">B5E52_01270</name>
    <name evidence="8" type="ORF">GA424_06030</name>
    <name evidence="10" type="ORF">GAZ26_03320</name>
    <name evidence="9" type="ORF">GAZ43_13735</name>
    <name evidence="7" type="ORF">K8V07_04585</name>
    <name evidence="12" type="ORF">LD004_09665</name>
    <name evidence="11" type="ORF">LDZ35_08085</name>
    <name evidence="14" type="ORF">SAMN04487924_11191</name>
    <name evidence="15" type="ORF">SAMN05216250_102146</name>
</gene>
<reference evidence="18" key="2">
    <citation type="submission" date="2017-04" db="EMBL/GenBank/DDBJ databases">
        <title>Function of individual gut microbiota members based on whole genome sequencing of pure cultures obtained from chicken caecum.</title>
        <authorList>
            <person name="Medvecky M."/>
            <person name="Cejkova D."/>
            <person name="Polansky O."/>
            <person name="Karasova D."/>
            <person name="Kubasova T."/>
            <person name="Cizek A."/>
            <person name="Rychlik I."/>
        </authorList>
    </citation>
    <scope>NUCLEOTIDE SEQUENCE [LARGE SCALE GENOMIC DNA]</scope>
    <source>
        <strain evidence="18">An109</strain>
    </source>
</reference>
<reference evidence="7" key="6">
    <citation type="submission" date="2021-09" db="EMBL/GenBank/DDBJ databases">
        <authorList>
            <person name="Gilroy R."/>
        </authorList>
    </citation>
    <scope>NUCLEOTIDE SEQUENCE</scope>
    <source>
        <strain evidence="7">CHK154-13316</strain>
    </source>
</reference>
<name>A0A1I4PKC7_9BACE</name>
<evidence type="ECO:0000256" key="6">
    <source>
        <dbReference type="ARBA" id="ARBA00024207"/>
    </source>
</evidence>
<evidence type="ECO:0000313" key="12">
    <source>
        <dbReference type="EMBL" id="MCA4703884.1"/>
    </source>
</evidence>
<evidence type="ECO:0000256" key="1">
    <source>
        <dbReference type="ARBA" id="ARBA00022553"/>
    </source>
</evidence>
<dbReference type="EMBL" id="FOUM01000002">
    <property type="protein sequence ID" value="SFM28010.1"/>
    <property type="molecule type" value="Genomic_DNA"/>
</dbReference>
<comment type="similarity">
    <text evidence="6">Belongs to the HepT RNase toxin family.</text>
</comment>
<evidence type="ECO:0000313" key="17">
    <source>
        <dbReference type="Proteomes" id="UP000183766"/>
    </source>
</evidence>
<evidence type="ECO:0000313" key="11">
    <source>
        <dbReference type="EMBL" id="MCA4523167.1"/>
    </source>
</evidence>
<evidence type="ECO:0000313" key="13">
    <source>
        <dbReference type="EMBL" id="OUQ73857.1"/>
    </source>
</evidence>
<accession>A0A1I4PKC7</accession>
<dbReference type="InterPro" id="IPR051813">
    <property type="entry name" value="HepT_RNase_toxin"/>
</dbReference>
<dbReference type="EMBL" id="WDCG01000002">
    <property type="protein sequence ID" value="KAB6427382.1"/>
    <property type="molecule type" value="Genomic_DNA"/>
</dbReference>
<dbReference type="EMBL" id="WDEH01000006">
    <property type="protein sequence ID" value="KAB6141256.1"/>
    <property type="molecule type" value="Genomic_DNA"/>
</dbReference>
<dbReference type="EMBL" id="WDCP01000030">
    <property type="protein sequence ID" value="KAB6338768.1"/>
    <property type="molecule type" value="Genomic_DNA"/>
</dbReference>
<dbReference type="EMBL" id="FNRP01000011">
    <property type="protein sequence ID" value="SEA71786.1"/>
    <property type="molecule type" value="Genomic_DNA"/>
</dbReference>
<evidence type="ECO:0000313" key="10">
    <source>
        <dbReference type="EMBL" id="KAB6427382.1"/>
    </source>
</evidence>
<dbReference type="GO" id="GO:0004540">
    <property type="term" value="F:RNA nuclease activity"/>
    <property type="evidence" value="ECO:0007669"/>
    <property type="project" value="InterPro"/>
</dbReference>
<dbReference type="Proteomes" id="UP000747074">
    <property type="component" value="Unassembled WGS sequence"/>
</dbReference>
<evidence type="ECO:0000256" key="2">
    <source>
        <dbReference type="ARBA" id="ARBA00022649"/>
    </source>
</evidence>
<dbReference type="Proteomes" id="UP000438288">
    <property type="component" value="Unassembled WGS sequence"/>
</dbReference>
<dbReference type="GO" id="GO:0000166">
    <property type="term" value="F:nucleotide binding"/>
    <property type="evidence" value="ECO:0007669"/>
    <property type="project" value="UniProtKB-KW"/>
</dbReference>
<dbReference type="Proteomes" id="UP000487596">
    <property type="component" value="Unassembled WGS sequence"/>
</dbReference>
<keyword evidence="4" id="KW-0547">Nucleotide-binding</keyword>
<organism evidence="15 17">
    <name type="scientific">Bacteroides xylanisolvens</name>
    <dbReference type="NCBI Taxonomy" id="371601"/>
    <lineage>
        <taxon>Bacteria</taxon>
        <taxon>Pseudomonadati</taxon>
        <taxon>Bacteroidota</taxon>
        <taxon>Bacteroidia</taxon>
        <taxon>Bacteroidales</taxon>
        <taxon>Bacteroidaceae</taxon>
        <taxon>Bacteroides</taxon>
    </lineage>
</organism>
<evidence type="ECO:0000313" key="18">
    <source>
        <dbReference type="Proteomes" id="UP000196036"/>
    </source>
</evidence>
<dbReference type="Proteomes" id="UP001197958">
    <property type="component" value="Unassembled WGS sequence"/>
</dbReference>